<dbReference type="Pfam" id="PF04672">
    <property type="entry name" value="Methyltransf_19"/>
    <property type="match status" value="1"/>
</dbReference>
<dbReference type="RefSeq" id="WP_184580468.1">
    <property type="nucleotide sequence ID" value="NZ_JACHJT010000001.1"/>
</dbReference>
<evidence type="ECO:0000313" key="2">
    <source>
        <dbReference type="Proteomes" id="UP000523007"/>
    </source>
</evidence>
<dbReference type="Proteomes" id="UP000523007">
    <property type="component" value="Unassembled WGS sequence"/>
</dbReference>
<dbReference type="InterPro" id="IPR029063">
    <property type="entry name" value="SAM-dependent_MTases_sf"/>
</dbReference>
<dbReference type="SUPFAM" id="SSF53335">
    <property type="entry name" value="S-adenosyl-L-methionine-dependent methyltransferases"/>
    <property type="match status" value="1"/>
</dbReference>
<dbReference type="InterPro" id="IPR006764">
    <property type="entry name" value="SAM_dep_MeTrfase_SAV2177_type"/>
</dbReference>
<dbReference type="EMBL" id="JACHJT010000001">
    <property type="protein sequence ID" value="MBB4932807.1"/>
    <property type="molecule type" value="Genomic_DNA"/>
</dbReference>
<organism evidence="1 2">
    <name type="scientific">Lipingzhangella halophila</name>
    <dbReference type="NCBI Taxonomy" id="1783352"/>
    <lineage>
        <taxon>Bacteria</taxon>
        <taxon>Bacillati</taxon>
        <taxon>Actinomycetota</taxon>
        <taxon>Actinomycetes</taxon>
        <taxon>Streptosporangiales</taxon>
        <taxon>Nocardiopsidaceae</taxon>
        <taxon>Lipingzhangella</taxon>
    </lineage>
</organism>
<proteinExistence type="predicted"/>
<reference evidence="1 2" key="1">
    <citation type="submission" date="2020-08" db="EMBL/GenBank/DDBJ databases">
        <title>Sequencing the genomes of 1000 actinobacteria strains.</title>
        <authorList>
            <person name="Klenk H.-P."/>
        </authorList>
    </citation>
    <scope>NUCLEOTIDE SEQUENCE [LARGE SCALE GENOMIC DNA]</scope>
    <source>
        <strain evidence="1 2">DSM 102030</strain>
    </source>
</reference>
<keyword evidence="1" id="KW-0808">Transferase</keyword>
<dbReference type="PIRSF" id="PIRSF017393">
    <property type="entry name" value="MTase_SAV2177"/>
    <property type="match status" value="1"/>
</dbReference>
<dbReference type="Gene3D" id="3.40.50.150">
    <property type="entry name" value="Vaccinia Virus protein VP39"/>
    <property type="match status" value="1"/>
</dbReference>
<dbReference type="GO" id="GO:0008168">
    <property type="term" value="F:methyltransferase activity"/>
    <property type="evidence" value="ECO:0007669"/>
    <property type="project" value="UniProtKB-KW"/>
</dbReference>
<evidence type="ECO:0000313" key="1">
    <source>
        <dbReference type="EMBL" id="MBB4932807.1"/>
    </source>
</evidence>
<dbReference type="CDD" id="cd02440">
    <property type="entry name" value="AdoMet_MTases"/>
    <property type="match status" value="1"/>
</dbReference>
<gene>
    <name evidence="1" type="ORF">F4561_003627</name>
</gene>
<dbReference type="GO" id="GO:0032259">
    <property type="term" value="P:methylation"/>
    <property type="evidence" value="ECO:0007669"/>
    <property type="project" value="UniProtKB-KW"/>
</dbReference>
<name>A0A7W7RIV8_9ACTN</name>
<keyword evidence="1" id="KW-0489">Methyltransferase</keyword>
<sequence length="267" mass="29681">MTYEPRPTFPPDIPTDRPTPARIYDALLYGKDNYQVDRDAAARALTHEPNARLVVHENRAFLRRVVEYLVNEAGIRQIIDLGSGLPTQDNVHQVAHAIAPETRVVYVDNDPIVLAHGQALLADNPHTRVITADLRDVDTVLNHPDTRQLIDFTQPWALLSVAVFHFIPEDPQSIVAAYRAHMPTGSHLALSHLSQDATTPETAAEITAIYEQATAPMVLRSYQDIAGIFTGFRLVPPGLPLIMNWRPGIAPTDPERVWLYGGIGRTE</sequence>
<dbReference type="AlphaFoldDB" id="A0A7W7RIV8"/>
<accession>A0A7W7RIV8</accession>
<keyword evidence="2" id="KW-1185">Reference proteome</keyword>
<comment type="caution">
    <text evidence="1">The sequence shown here is derived from an EMBL/GenBank/DDBJ whole genome shotgun (WGS) entry which is preliminary data.</text>
</comment>
<protein>
    <submittedName>
        <fullName evidence="1">O-methyltransferase involved in polyketide biosynthesis</fullName>
    </submittedName>
</protein>